<evidence type="ECO:0000259" key="17">
    <source>
        <dbReference type="PROSITE" id="PS51462"/>
    </source>
</evidence>
<evidence type="ECO:0000313" key="19">
    <source>
        <dbReference type="Proteomes" id="UP000011910"/>
    </source>
</evidence>
<dbReference type="AlphaFoldDB" id="M7NHK6"/>
<evidence type="ECO:0000256" key="7">
    <source>
        <dbReference type="ARBA" id="ARBA00022801"/>
    </source>
</evidence>
<comment type="catalytic activity">
    <reaction evidence="10">
        <text>8-oxo-dGTP + H2O = 8-oxo-dGMP + diphosphate + H(+)</text>
        <dbReference type="Rhea" id="RHEA:31575"/>
        <dbReference type="ChEBI" id="CHEBI:15377"/>
        <dbReference type="ChEBI" id="CHEBI:15378"/>
        <dbReference type="ChEBI" id="CHEBI:33019"/>
        <dbReference type="ChEBI" id="CHEBI:63224"/>
        <dbReference type="ChEBI" id="CHEBI:77896"/>
        <dbReference type="EC" id="3.6.1.55"/>
    </reaction>
</comment>
<protein>
    <recommendedName>
        <fullName evidence="13">8-oxo-dGTP diphosphatase</fullName>
        <ecNumber evidence="12">3.6.1.55</ecNumber>
    </recommendedName>
    <alternativeName>
        <fullName evidence="16">7,8-dihydro-8-oxoguanine-triphosphatase</fullName>
    </alternativeName>
    <alternativeName>
        <fullName evidence="15">Mutator protein MutT</fullName>
    </alternativeName>
    <alternativeName>
        <fullName evidence="14">dGTP pyrophosphohydrolase</fullName>
    </alternativeName>
</protein>
<dbReference type="SUPFAM" id="SSF55811">
    <property type="entry name" value="Nudix"/>
    <property type="match status" value="1"/>
</dbReference>
<dbReference type="PANTHER" id="PTHR47707:SF1">
    <property type="entry name" value="NUDIX HYDROLASE FAMILY PROTEIN"/>
    <property type="match status" value="1"/>
</dbReference>
<dbReference type="InterPro" id="IPR015797">
    <property type="entry name" value="NUDIX_hydrolase-like_dom_sf"/>
</dbReference>
<dbReference type="GO" id="GO:0006281">
    <property type="term" value="P:DNA repair"/>
    <property type="evidence" value="ECO:0007669"/>
    <property type="project" value="UniProtKB-KW"/>
</dbReference>
<evidence type="ECO:0000256" key="2">
    <source>
        <dbReference type="ARBA" id="ARBA00005582"/>
    </source>
</evidence>
<keyword evidence="5" id="KW-0479">Metal-binding</keyword>
<dbReference type="OrthoDB" id="9810648at2"/>
<keyword evidence="3" id="KW-0515">Mutator protein</keyword>
<dbReference type="PRINTS" id="PR00502">
    <property type="entry name" value="NUDIXFAMILY"/>
</dbReference>
<dbReference type="GO" id="GO:0046872">
    <property type="term" value="F:metal ion binding"/>
    <property type="evidence" value="ECO:0007669"/>
    <property type="project" value="UniProtKB-KW"/>
</dbReference>
<dbReference type="InterPro" id="IPR020476">
    <property type="entry name" value="Nudix_hydrolase"/>
</dbReference>
<dbReference type="InterPro" id="IPR047127">
    <property type="entry name" value="MutT-like"/>
</dbReference>
<sequence>MTEVACALIEHNGRVLVAQRGLHKSEGGLWEFPGGKLEPGESPEACIVREIAEELSLQISPYARLAPAIHVYPGKSIRLIPLLCRLHGGKLQLHEHAACQWLLPQELPALAWCPADVPIVEEYIRMRHNPQ</sequence>
<organism evidence="18 19">
    <name type="scientific">Cesiribacter andamanensis AMV16</name>
    <dbReference type="NCBI Taxonomy" id="1279009"/>
    <lineage>
        <taxon>Bacteria</taxon>
        <taxon>Pseudomonadati</taxon>
        <taxon>Bacteroidota</taxon>
        <taxon>Cytophagia</taxon>
        <taxon>Cytophagales</taxon>
        <taxon>Cesiribacteraceae</taxon>
        <taxon>Cesiribacter</taxon>
    </lineage>
</organism>
<dbReference type="GO" id="GO:0044716">
    <property type="term" value="F:8-oxo-GDP phosphatase activity"/>
    <property type="evidence" value="ECO:0007669"/>
    <property type="project" value="TreeGrafter"/>
</dbReference>
<dbReference type="Pfam" id="PF00293">
    <property type="entry name" value="NUDIX"/>
    <property type="match status" value="1"/>
</dbReference>
<evidence type="ECO:0000256" key="10">
    <source>
        <dbReference type="ARBA" id="ARBA00035861"/>
    </source>
</evidence>
<evidence type="ECO:0000256" key="12">
    <source>
        <dbReference type="ARBA" id="ARBA00038905"/>
    </source>
</evidence>
<dbReference type="EMBL" id="AODQ01000130">
    <property type="protein sequence ID" value="EMR01260.1"/>
    <property type="molecule type" value="Genomic_DNA"/>
</dbReference>
<dbReference type="PANTHER" id="PTHR47707">
    <property type="entry name" value="8-OXO-DGTP DIPHOSPHATASE"/>
    <property type="match status" value="1"/>
</dbReference>
<keyword evidence="4" id="KW-0235">DNA replication</keyword>
<evidence type="ECO:0000313" key="18">
    <source>
        <dbReference type="EMBL" id="EMR01260.1"/>
    </source>
</evidence>
<evidence type="ECO:0000256" key="9">
    <source>
        <dbReference type="ARBA" id="ARBA00023204"/>
    </source>
</evidence>
<evidence type="ECO:0000256" key="8">
    <source>
        <dbReference type="ARBA" id="ARBA00022842"/>
    </source>
</evidence>
<comment type="catalytic activity">
    <reaction evidence="11">
        <text>8-oxo-GTP + H2O = 8-oxo-GMP + diphosphate + H(+)</text>
        <dbReference type="Rhea" id="RHEA:67616"/>
        <dbReference type="ChEBI" id="CHEBI:15377"/>
        <dbReference type="ChEBI" id="CHEBI:15378"/>
        <dbReference type="ChEBI" id="CHEBI:33019"/>
        <dbReference type="ChEBI" id="CHEBI:143553"/>
        <dbReference type="ChEBI" id="CHEBI:145694"/>
    </reaction>
</comment>
<evidence type="ECO:0000256" key="15">
    <source>
        <dbReference type="ARBA" id="ARBA00041979"/>
    </source>
</evidence>
<feature type="domain" description="Nudix hydrolase" evidence="17">
    <location>
        <begin position="1"/>
        <end position="128"/>
    </location>
</feature>
<proteinExistence type="inferred from homology"/>
<evidence type="ECO:0000256" key="1">
    <source>
        <dbReference type="ARBA" id="ARBA00001946"/>
    </source>
</evidence>
<gene>
    <name evidence="18" type="primary">nudG</name>
    <name evidence="18" type="ORF">ADICEAN_03609</name>
</gene>
<dbReference type="Proteomes" id="UP000011910">
    <property type="component" value="Unassembled WGS sequence"/>
</dbReference>
<evidence type="ECO:0000256" key="13">
    <source>
        <dbReference type="ARBA" id="ARBA00040794"/>
    </source>
</evidence>
<comment type="cofactor">
    <cofactor evidence="1">
        <name>Mg(2+)</name>
        <dbReference type="ChEBI" id="CHEBI:18420"/>
    </cofactor>
</comment>
<keyword evidence="8" id="KW-0460">Magnesium</keyword>
<comment type="caution">
    <text evidence="18">The sequence shown here is derived from an EMBL/GenBank/DDBJ whole genome shotgun (WGS) entry which is preliminary data.</text>
</comment>
<evidence type="ECO:0000256" key="5">
    <source>
        <dbReference type="ARBA" id="ARBA00022723"/>
    </source>
</evidence>
<name>M7NHK6_9BACT</name>
<dbReference type="CDD" id="cd03425">
    <property type="entry name" value="NUDIX_MutT_NudA_like"/>
    <property type="match status" value="1"/>
</dbReference>
<dbReference type="GO" id="GO:0008413">
    <property type="term" value="F:8-oxo-7,8-dihydroguanosine triphosphate pyrophosphatase activity"/>
    <property type="evidence" value="ECO:0007669"/>
    <property type="project" value="TreeGrafter"/>
</dbReference>
<dbReference type="RefSeq" id="WP_009196989.1">
    <property type="nucleotide sequence ID" value="NZ_AODQ01000130.1"/>
</dbReference>
<accession>M7NHK6</accession>
<evidence type="ECO:0000256" key="11">
    <source>
        <dbReference type="ARBA" id="ARBA00036904"/>
    </source>
</evidence>
<evidence type="ECO:0000256" key="14">
    <source>
        <dbReference type="ARBA" id="ARBA00041592"/>
    </source>
</evidence>
<dbReference type="STRING" id="1279009.ADICEAN_03609"/>
<evidence type="ECO:0000256" key="4">
    <source>
        <dbReference type="ARBA" id="ARBA00022705"/>
    </source>
</evidence>
<dbReference type="GO" id="GO:0044715">
    <property type="term" value="F:8-oxo-dGDP phosphatase activity"/>
    <property type="evidence" value="ECO:0007669"/>
    <property type="project" value="TreeGrafter"/>
</dbReference>
<dbReference type="InterPro" id="IPR000086">
    <property type="entry name" value="NUDIX_hydrolase_dom"/>
</dbReference>
<dbReference type="Gene3D" id="3.90.79.10">
    <property type="entry name" value="Nucleoside Triphosphate Pyrophosphohydrolase"/>
    <property type="match status" value="1"/>
</dbReference>
<keyword evidence="7 18" id="KW-0378">Hydrolase</keyword>
<dbReference type="PROSITE" id="PS51462">
    <property type="entry name" value="NUDIX"/>
    <property type="match status" value="1"/>
</dbReference>
<evidence type="ECO:0000256" key="16">
    <source>
        <dbReference type="ARBA" id="ARBA00042798"/>
    </source>
</evidence>
<keyword evidence="9" id="KW-0234">DNA repair</keyword>
<dbReference type="GO" id="GO:0006260">
    <property type="term" value="P:DNA replication"/>
    <property type="evidence" value="ECO:0007669"/>
    <property type="project" value="UniProtKB-KW"/>
</dbReference>
<dbReference type="EC" id="3.6.1.55" evidence="12"/>
<keyword evidence="6" id="KW-0227">DNA damage</keyword>
<evidence type="ECO:0000256" key="3">
    <source>
        <dbReference type="ARBA" id="ARBA00022457"/>
    </source>
</evidence>
<dbReference type="eggNOG" id="COG0494">
    <property type="taxonomic scope" value="Bacteria"/>
</dbReference>
<dbReference type="GO" id="GO:0035539">
    <property type="term" value="F:8-oxo-7,8-dihydrodeoxyguanosine triphosphate pyrophosphatase activity"/>
    <property type="evidence" value="ECO:0007669"/>
    <property type="project" value="UniProtKB-EC"/>
</dbReference>
<comment type="similarity">
    <text evidence="2">Belongs to the Nudix hydrolase family.</text>
</comment>
<keyword evidence="19" id="KW-1185">Reference proteome</keyword>
<evidence type="ECO:0000256" key="6">
    <source>
        <dbReference type="ARBA" id="ARBA00022763"/>
    </source>
</evidence>
<reference evidence="18 19" key="1">
    <citation type="journal article" date="2013" name="Genome Announc.">
        <title>Draft Genome Sequence of Cesiribacter andamanensis Strain AMV16T, Isolated from a Soil Sample from a Mud Volcano in the Andaman Islands, India.</title>
        <authorList>
            <person name="Shivaji S."/>
            <person name="Ara S."/>
            <person name="Begum Z."/>
            <person name="Srinivas T.N."/>
            <person name="Singh A."/>
            <person name="Kumar Pinnaka A."/>
        </authorList>
    </citation>
    <scope>NUCLEOTIDE SEQUENCE [LARGE SCALE GENOMIC DNA]</scope>
    <source>
        <strain evidence="18 19">AMV16</strain>
    </source>
</reference>